<feature type="compositionally biased region" description="Low complexity" evidence="1">
    <location>
        <begin position="19"/>
        <end position="33"/>
    </location>
</feature>
<feature type="region of interest" description="Disordered" evidence="1">
    <location>
        <begin position="1"/>
        <end position="62"/>
    </location>
</feature>
<proteinExistence type="predicted"/>
<keyword evidence="3" id="KW-1185">Reference proteome</keyword>
<accession>A0AAD2JM59</accession>
<organism evidence="2 3">
    <name type="scientific">Cylindrotheca closterium</name>
    <dbReference type="NCBI Taxonomy" id="2856"/>
    <lineage>
        <taxon>Eukaryota</taxon>
        <taxon>Sar</taxon>
        <taxon>Stramenopiles</taxon>
        <taxon>Ochrophyta</taxon>
        <taxon>Bacillariophyta</taxon>
        <taxon>Bacillariophyceae</taxon>
        <taxon>Bacillariophycidae</taxon>
        <taxon>Bacillariales</taxon>
        <taxon>Bacillariaceae</taxon>
        <taxon>Cylindrotheca</taxon>
    </lineage>
</organism>
<evidence type="ECO:0000256" key="1">
    <source>
        <dbReference type="SAM" id="MobiDB-lite"/>
    </source>
</evidence>
<dbReference type="EMBL" id="CAKOGP040002158">
    <property type="protein sequence ID" value="CAJ1963665.1"/>
    <property type="molecule type" value="Genomic_DNA"/>
</dbReference>
<evidence type="ECO:0000313" key="3">
    <source>
        <dbReference type="Proteomes" id="UP001295423"/>
    </source>
</evidence>
<dbReference type="Proteomes" id="UP001295423">
    <property type="component" value="Unassembled WGS sequence"/>
</dbReference>
<sequence>MLDSQSPTQLASNDPSVQPSSYPSNLPTSSPTSGPTPLPTSSPTRAGPTSTPTSGIIPFTFPPQTTYSKKGGNAIEDSCFYSSGCHSQSCPSLDPALITDFTYYTNSRAVPIEGFDIDTNPVWYLEQTLDGSDCGSNSGSTACFDDPLKGGFAVDLTWSNFVFHKDTRFYSEGFTTRYRVAVDGTVALQETLSNRHNRTLGSDGGKVMTVNAGGFCGSVNGYIRLTLE</sequence>
<comment type="caution">
    <text evidence="2">The sequence shown here is derived from an EMBL/GenBank/DDBJ whole genome shotgun (WGS) entry which is preliminary data.</text>
</comment>
<dbReference type="AlphaFoldDB" id="A0AAD2JM59"/>
<feature type="compositionally biased region" description="Polar residues" evidence="1">
    <location>
        <begin position="1"/>
        <end position="18"/>
    </location>
</feature>
<evidence type="ECO:0000313" key="2">
    <source>
        <dbReference type="EMBL" id="CAJ1963665.1"/>
    </source>
</evidence>
<gene>
    <name evidence="2" type="ORF">CYCCA115_LOCUS20265</name>
</gene>
<protein>
    <submittedName>
        <fullName evidence="2">Uncharacterized protein</fullName>
    </submittedName>
</protein>
<name>A0AAD2JM59_9STRA</name>
<reference evidence="2" key="1">
    <citation type="submission" date="2023-08" db="EMBL/GenBank/DDBJ databases">
        <authorList>
            <person name="Audoor S."/>
            <person name="Bilcke G."/>
        </authorList>
    </citation>
    <scope>NUCLEOTIDE SEQUENCE</scope>
</reference>